<keyword evidence="11 13" id="KW-0675">Receptor</keyword>
<evidence type="ECO:0000259" key="15">
    <source>
        <dbReference type="PROSITE" id="PS50262"/>
    </source>
</evidence>
<evidence type="ECO:0000256" key="8">
    <source>
        <dbReference type="ARBA" id="ARBA00022989"/>
    </source>
</evidence>
<dbReference type="GO" id="GO:0004930">
    <property type="term" value="F:G protein-coupled receptor activity"/>
    <property type="evidence" value="ECO:0007669"/>
    <property type="project" value="UniProtKB-KW"/>
</dbReference>
<dbReference type="FunFam" id="1.20.1070.10:FF:000005">
    <property type="entry name" value="Olfactory receptor"/>
    <property type="match status" value="1"/>
</dbReference>
<feature type="transmembrane region" description="Helical" evidence="14">
    <location>
        <begin position="496"/>
        <end position="514"/>
    </location>
</feature>
<dbReference type="PRINTS" id="PR00237">
    <property type="entry name" value="GPCRRHODOPSN"/>
</dbReference>
<organism evidence="16 17">
    <name type="scientific">Galemys pyrenaicus</name>
    <name type="common">Iberian desman</name>
    <name type="synonym">Pyrenean desman</name>
    <dbReference type="NCBI Taxonomy" id="202257"/>
    <lineage>
        <taxon>Eukaryota</taxon>
        <taxon>Metazoa</taxon>
        <taxon>Chordata</taxon>
        <taxon>Craniata</taxon>
        <taxon>Vertebrata</taxon>
        <taxon>Euteleostomi</taxon>
        <taxon>Mammalia</taxon>
        <taxon>Eutheria</taxon>
        <taxon>Laurasiatheria</taxon>
        <taxon>Eulipotyphla</taxon>
        <taxon>Talpidae</taxon>
        <taxon>Galemys</taxon>
    </lineage>
</organism>
<feature type="transmembrane region" description="Helical" evidence="14">
    <location>
        <begin position="213"/>
        <end position="239"/>
    </location>
</feature>
<comment type="function">
    <text evidence="1">Odorant receptor.</text>
</comment>
<feature type="transmembrane region" description="Helical" evidence="14">
    <location>
        <begin position="454"/>
        <end position="476"/>
    </location>
</feature>
<evidence type="ECO:0000313" key="16">
    <source>
        <dbReference type="EMBL" id="KAG8508604.1"/>
    </source>
</evidence>
<feature type="transmembrane region" description="Helical" evidence="14">
    <location>
        <begin position="420"/>
        <end position="442"/>
    </location>
</feature>
<feature type="transmembrane region" description="Helical" evidence="14">
    <location>
        <begin position="352"/>
        <end position="371"/>
    </location>
</feature>
<dbReference type="Pfam" id="PF13853">
    <property type="entry name" value="7tm_4"/>
    <property type="match status" value="2"/>
</dbReference>
<keyword evidence="12 13" id="KW-0807">Transducer</keyword>
<name>A0A8J5ZS21_GALPY</name>
<evidence type="ECO:0000256" key="6">
    <source>
        <dbReference type="ARBA" id="ARBA00022692"/>
    </source>
</evidence>
<comment type="similarity">
    <text evidence="13">Belongs to the G-protein coupled receptor 1 family.</text>
</comment>
<keyword evidence="7" id="KW-0552">Olfaction</keyword>
<feature type="domain" description="G-protein coupled receptors family 1 profile" evidence="15">
    <location>
        <begin position="114"/>
        <end position="369"/>
    </location>
</feature>
<feature type="domain" description="G-protein coupled receptors family 1 profile" evidence="15">
    <location>
        <begin position="435"/>
        <end position="684"/>
    </location>
</feature>
<feature type="non-terminal residue" evidence="16">
    <location>
        <position position="689"/>
    </location>
</feature>
<evidence type="ECO:0000256" key="9">
    <source>
        <dbReference type="ARBA" id="ARBA00023040"/>
    </source>
</evidence>
<dbReference type="FunFam" id="1.20.1070.10:FF:000501">
    <property type="entry name" value="Olfactory receptor"/>
    <property type="match status" value="1"/>
</dbReference>
<dbReference type="GO" id="GO:0004984">
    <property type="term" value="F:olfactory receptor activity"/>
    <property type="evidence" value="ECO:0007669"/>
    <property type="project" value="InterPro"/>
</dbReference>
<keyword evidence="4" id="KW-1003">Cell membrane</keyword>
<feature type="non-terminal residue" evidence="16">
    <location>
        <position position="1"/>
    </location>
</feature>
<dbReference type="InterPro" id="IPR000725">
    <property type="entry name" value="Olfact_rcpt"/>
</dbReference>
<dbReference type="EMBL" id="JAGFMF010012011">
    <property type="protein sequence ID" value="KAG8508604.1"/>
    <property type="molecule type" value="Genomic_DNA"/>
</dbReference>
<gene>
    <name evidence="16" type="ORF">J0S82_020655</name>
</gene>
<feature type="transmembrane region" description="Helical" evidence="14">
    <location>
        <begin position="172"/>
        <end position="193"/>
    </location>
</feature>
<keyword evidence="9 13" id="KW-0297">G-protein coupled receptor</keyword>
<keyword evidence="5" id="KW-0716">Sensory transduction</keyword>
<feature type="transmembrane region" description="Helical" evidence="14">
    <location>
        <begin position="591"/>
        <end position="615"/>
    </location>
</feature>
<dbReference type="PANTHER" id="PTHR26453">
    <property type="entry name" value="OLFACTORY RECEPTOR"/>
    <property type="match status" value="1"/>
</dbReference>
<evidence type="ECO:0000256" key="12">
    <source>
        <dbReference type="ARBA" id="ARBA00023224"/>
    </source>
</evidence>
<proteinExistence type="inferred from homology"/>
<comment type="function">
    <text evidence="2">Putative odorant or sperm cell receptor.</text>
</comment>
<sequence>PRHQSQAGFCQLVDLGSLQAEAEYVSGQLVDVGLGVTWPKSRLISASLNTQHNINTVTSGGYSDRYLRGVRSKMEWENQTILVEFFLKGLSGYPKLEQLFFVLILIMYLITILGNGILILIGILDPHLHTPMYFFLGNLSFLDICYTTTSIPSTLVNFLSKRKTISFSGCAVQMYLGLAMGTTECVLLGMMAFDRYVAICNPLRYPVIMNKDSYVPMAAGSWFSGVINSVIQTVFVVQLPFCRSNVINHFVCEILALLKLACADISGNQFIMLVATILFTLMPLLLIVITYSLIISSILKISTSEGRSKAFSTCSAHLTVVILFYGTILFMYMKPKSKEALGSNDLDTTDKLISMFYGVVTPMMNPLIYSLRNKDVKEAVKHLFNRRFFSKRNKMVEANWTVISNFIFLGFTHYPKFEIIIFVLCLLMYLITLLGNIILISVCILDSHLHTPMYFFLSNLSFLDIWYTSSALTPMLANFVSGKNTISFSGCATQMYFSLAMGSTECILLSMMAYDRYVAICNPLRYPIIMNKRVCVQIAAGSWMTGCLTALVETMSVLQQSLCGNSTINHFTCEILAILKLVCVDTSMVQLIMLVISVLLLPMPMLLICFSYAFILSNILRISSVDGRSKAYSTCAAHLSVVVLFYGTALSMYLKPSAIDSQEIDKFMALVYAGLTPMLNPIIYSLRNK</sequence>
<feature type="transmembrane region" description="Helical" evidence="14">
    <location>
        <begin position="135"/>
        <end position="160"/>
    </location>
</feature>
<dbReference type="PRINTS" id="PR00245">
    <property type="entry name" value="OLFACTORYR"/>
</dbReference>
<evidence type="ECO:0000313" key="17">
    <source>
        <dbReference type="Proteomes" id="UP000700334"/>
    </source>
</evidence>
<dbReference type="InterPro" id="IPR000276">
    <property type="entry name" value="GPCR_Rhodpsn"/>
</dbReference>
<feature type="transmembrane region" description="Helical" evidence="14">
    <location>
        <begin position="311"/>
        <end position="332"/>
    </location>
</feature>
<dbReference type="GO" id="GO:0005886">
    <property type="term" value="C:plasma membrane"/>
    <property type="evidence" value="ECO:0007669"/>
    <property type="project" value="UniProtKB-SubCell"/>
</dbReference>
<keyword evidence="8 14" id="KW-1133">Transmembrane helix</keyword>
<feature type="transmembrane region" description="Helical" evidence="14">
    <location>
        <begin position="396"/>
        <end position="414"/>
    </location>
</feature>
<evidence type="ECO:0000256" key="1">
    <source>
        <dbReference type="ARBA" id="ARBA00002936"/>
    </source>
</evidence>
<dbReference type="Gene3D" id="1.20.1070.10">
    <property type="entry name" value="Rhodopsin 7-helix transmembrane proteins"/>
    <property type="match status" value="2"/>
</dbReference>
<dbReference type="PROSITE" id="PS50262">
    <property type="entry name" value="G_PROTEIN_RECEP_F1_2"/>
    <property type="match status" value="2"/>
</dbReference>
<dbReference type="CDD" id="cd15430">
    <property type="entry name" value="7tmA_OR13-like"/>
    <property type="match status" value="2"/>
</dbReference>
<evidence type="ECO:0000256" key="5">
    <source>
        <dbReference type="ARBA" id="ARBA00022606"/>
    </source>
</evidence>
<evidence type="ECO:0000256" key="2">
    <source>
        <dbReference type="ARBA" id="ARBA00003929"/>
    </source>
</evidence>
<protein>
    <submittedName>
        <fullName evidence="16">Olfactory receptor 13C2</fullName>
    </submittedName>
</protein>
<evidence type="ECO:0000256" key="14">
    <source>
        <dbReference type="SAM" id="Phobius"/>
    </source>
</evidence>
<evidence type="ECO:0000256" key="7">
    <source>
        <dbReference type="ARBA" id="ARBA00022725"/>
    </source>
</evidence>
<evidence type="ECO:0000256" key="10">
    <source>
        <dbReference type="ARBA" id="ARBA00023136"/>
    </source>
</evidence>
<dbReference type="PROSITE" id="PS00237">
    <property type="entry name" value="G_PROTEIN_RECEP_F1_1"/>
    <property type="match status" value="2"/>
</dbReference>
<keyword evidence="6 13" id="KW-0812">Transmembrane</keyword>
<feature type="transmembrane region" description="Helical" evidence="14">
    <location>
        <begin position="99"/>
        <end position="123"/>
    </location>
</feature>
<evidence type="ECO:0000256" key="4">
    <source>
        <dbReference type="ARBA" id="ARBA00022475"/>
    </source>
</evidence>
<feature type="transmembrane region" description="Helical" evidence="14">
    <location>
        <begin position="636"/>
        <end position="655"/>
    </location>
</feature>
<dbReference type="InterPro" id="IPR017452">
    <property type="entry name" value="GPCR_Rhodpsn_7TM"/>
</dbReference>
<evidence type="ECO:0000256" key="11">
    <source>
        <dbReference type="ARBA" id="ARBA00023170"/>
    </source>
</evidence>
<feature type="transmembrane region" description="Helical" evidence="14">
    <location>
        <begin position="272"/>
        <end position="299"/>
    </location>
</feature>
<dbReference type="AlphaFoldDB" id="A0A8J5ZS21"/>
<keyword evidence="10 14" id="KW-0472">Membrane</keyword>
<evidence type="ECO:0000256" key="3">
    <source>
        <dbReference type="ARBA" id="ARBA00004651"/>
    </source>
</evidence>
<dbReference type="Proteomes" id="UP000700334">
    <property type="component" value="Unassembled WGS sequence"/>
</dbReference>
<comment type="subcellular location">
    <subcellularLocation>
        <location evidence="3">Cell membrane</location>
        <topology evidence="3">Multi-pass membrane protein</topology>
    </subcellularLocation>
</comment>
<keyword evidence="17" id="KW-1185">Reference proteome</keyword>
<feature type="transmembrane region" description="Helical" evidence="14">
    <location>
        <begin position="667"/>
        <end position="686"/>
    </location>
</feature>
<accession>A0A8J5ZS21</accession>
<reference evidence="16" key="1">
    <citation type="journal article" date="2021" name="Evol. Appl.">
        <title>The genome of the Pyrenean desman and the effects of bottlenecks and inbreeding on the genomic landscape of an endangered species.</title>
        <authorList>
            <person name="Escoda L."/>
            <person name="Castresana J."/>
        </authorList>
    </citation>
    <scope>NUCLEOTIDE SEQUENCE</scope>
    <source>
        <strain evidence="16">IBE-C5619</strain>
    </source>
</reference>
<dbReference type="GO" id="GO:0005654">
    <property type="term" value="C:nucleoplasm"/>
    <property type="evidence" value="ECO:0007669"/>
    <property type="project" value="UniProtKB-ARBA"/>
</dbReference>
<comment type="caution">
    <text evidence="16">The sequence shown here is derived from an EMBL/GenBank/DDBJ whole genome shotgun (WGS) entry which is preliminary data.</text>
</comment>
<feature type="transmembrane region" description="Helical" evidence="14">
    <location>
        <begin position="534"/>
        <end position="552"/>
    </location>
</feature>
<dbReference type="SUPFAM" id="SSF81321">
    <property type="entry name" value="Family A G protein-coupled receptor-like"/>
    <property type="match status" value="2"/>
</dbReference>
<dbReference type="OrthoDB" id="5967130at2759"/>
<evidence type="ECO:0000256" key="13">
    <source>
        <dbReference type="RuleBase" id="RU000688"/>
    </source>
</evidence>